<dbReference type="Gene3D" id="3.40.50.2060">
    <property type="match status" value="1"/>
</dbReference>
<organism evidence="1 2">
    <name type="scientific">Rhododendron griersonianum</name>
    <dbReference type="NCBI Taxonomy" id="479676"/>
    <lineage>
        <taxon>Eukaryota</taxon>
        <taxon>Viridiplantae</taxon>
        <taxon>Streptophyta</taxon>
        <taxon>Embryophyta</taxon>
        <taxon>Tracheophyta</taxon>
        <taxon>Spermatophyta</taxon>
        <taxon>Magnoliopsida</taxon>
        <taxon>eudicotyledons</taxon>
        <taxon>Gunneridae</taxon>
        <taxon>Pentapetalae</taxon>
        <taxon>asterids</taxon>
        <taxon>Ericales</taxon>
        <taxon>Ericaceae</taxon>
        <taxon>Ericoideae</taxon>
        <taxon>Rhodoreae</taxon>
        <taxon>Rhododendron</taxon>
    </lineage>
</organism>
<proteinExistence type="predicted"/>
<name>A0AAV6JNA4_9ERIC</name>
<keyword evidence="2" id="KW-1185">Reference proteome</keyword>
<accession>A0AAV6JNA4</accession>
<sequence length="103" mass="11879">MILLIQCKSEEKENTEVAPSQKVKMVMFTKSIPRHMIHDKDLRKHGVTLYFFIDKDRNPVHDVQPTQPNVHRIAADASRSLYAMFQLNFSSSISVLHVIVSML</sequence>
<dbReference type="EMBL" id="JACTNZ010000007">
    <property type="protein sequence ID" value="KAG5540810.1"/>
    <property type="molecule type" value="Genomic_DNA"/>
</dbReference>
<comment type="caution">
    <text evidence="1">The sequence shown here is derived from an EMBL/GenBank/DDBJ whole genome shotgun (WGS) entry which is preliminary data.</text>
</comment>
<evidence type="ECO:0000313" key="2">
    <source>
        <dbReference type="Proteomes" id="UP000823749"/>
    </source>
</evidence>
<reference evidence="1" key="1">
    <citation type="submission" date="2020-08" db="EMBL/GenBank/DDBJ databases">
        <title>Plant Genome Project.</title>
        <authorList>
            <person name="Zhang R.-G."/>
        </authorList>
    </citation>
    <scope>NUCLEOTIDE SEQUENCE</scope>
    <source>
        <strain evidence="1">WSP0</strain>
        <tissue evidence="1">Leaf</tissue>
    </source>
</reference>
<dbReference type="SUPFAM" id="SSF56815">
    <property type="entry name" value="Sec1/munc18-like (SM) proteins"/>
    <property type="match status" value="1"/>
</dbReference>
<gene>
    <name evidence="1" type="ORF">RHGRI_020894</name>
</gene>
<evidence type="ECO:0000313" key="1">
    <source>
        <dbReference type="EMBL" id="KAG5540810.1"/>
    </source>
</evidence>
<protein>
    <submittedName>
        <fullName evidence="1">Uncharacterized protein</fullName>
    </submittedName>
</protein>
<dbReference type="AlphaFoldDB" id="A0AAV6JNA4"/>
<dbReference type="Proteomes" id="UP000823749">
    <property type="component" value="Chromosome 7"/>
</dbReference>
<dbReference type="InterPro" id="IPR036045">
    <property type="entry name" value="Sec1-like_sf"/>
</dbReference>
<dbReference type="InterPro" id="IPR043154">
    <property type="entry name" value="Sec-1-like_dom1"/>
</dbReference>